<comment type="caution">
    <text evidence="1">The sequence shown here is derived from an EMBL/GenBank/DDBJ whole genome shotgun (WGS) entry which is preliminary data.</text>
</comment>
<dbReference type="EMBL" id="AAVO02000018">
    <property type="protein sequence ID" value="EDM86128.1"/>
    <property type="molecule type" value="Genomic_DNA"/>
</dbReference>
<accession>A5ZW42</accession>
<evidence type="ECO:0000313" key="2">
    <source>
        <dbReference type="Proteomes" id="UP000006002"/>
    </source>
</evidence>
<evidence type="ECO:0000313" key="1">
    <source>
        <dbReference type="EMBL" id="EDM86128.1"/>
    </source>
</evidence>
<reference evidence="1 2" key="1">
    <citation type="submission" date="2007-03" db="EMBL/GenBank/DDBJ databases">
        <authorList>
            <person name="Fulton L."/>
            <person name="Clifton S."/>
            <person name="Fulton B."/>
            <person name="Xu J."/>
            <person name="Minx P."/>
            <person name="Pepin K.H."/>
            <person name="Johnson M."/>
            <person name="Thiruvilangam P."/>
            <person name="Bhonagiri V."/>
            <person name="Nash W.E."/>
            <person name="Mardis E.R."/>
            <person name="Wilson R.K."/>
        </authorList>
    </citation>
    <scope>NUCLEOTIDE SEQUENCE [LARGE SCALE GENOMIC DNA]</scope>
    <source>
        <strain evidence="1 2">ATCC 29174</strain>
    </source>
</reference>
<protein>
    <submittedName>
        <fullName evidence="1">Uncharacterized protein</fullName>
    </submittedName>
</protein>
<dbReference type="AlphaFoldDB" id="A5ZW42"/>
<reference evidence="1 2" key="2">
    <citation type="submission" date="2007-04" db="EMBL/GenBank/DDBJ databases">
        <title>Draft genome sequence of Ruminococcus obeum (ATCC 29174).</title>
        <authorList>
            <person name="Sudarsanam P."/>
            <person name="Ley R."/>
            <person name="Guruge J."/>
            <person name="Turnbaugh P.J."/>
            <person name="Mahowald M."/>
            <person name="Liep D."/>
            <person name="Gordon J."/>
        </authorList>
    </citation>
    <scope>NUCLEOTIDE SEQUENCE [LARGE SCALE GENOMIC DNA]</scope>
    <source>
        <strain evidence="1 2">ATCC 29174</strain>
    </source>
</reference>
<dbReference type="HOGENOM" id="CLU_3363598_0_0_9"/>
<organism evidence="1 2">
    <name type="scientific">Blautia obeum ATCC 29174</name>
    <dbReference type="NCBI Taxonomy" id="411459"/>
    <lineage>
        <taxon>Bacteria</taxon>
        <taxon>Bacillati</taxon>
        <taxon>Bacillota</taxon>
        <taxon>Clostridia</taxon>
        <taxon>Lachnospirales</taxon>
        <taxon>Lachnospiraceae</taxon>
        <taxon>Blautia</taxon>
    </lineage>
</organism>
<gene>
    <name evidence="1" type="ORF">RUMOBE_03234</name>
</gene>
<proteinExistence type="predicted"/>
<dbReference type="Proteomes" id="UP000006002">
    <property type="component" value="Unassembled WGS sequence"/>
</dbReference>
<name>A5ZW42_9FIRM</name>
<sequence>MVLELMDKPPDFGNMVCCRCRSDLTLILYILLQFE</sequence>